<dbReference type="EMBL" id="NQVE01000188">
    <property type="protein sequence ID" value="RAL41334.1"/>
    <property type="molecule type" value="Genomic_DNA"/>
</dbReference>
<dbReference type="Gene3D" id="3.30.60.30">
    <property type="match status" value="1"/>
</dbReference>
<evidence type="ECO:0000313" key="1">
    <source>
        <dbReference type="EMBL" id="RAL41334.1"/>
    </source>
</evidence>
<reference evidence="1 2" key="1">
    <citation type="submission" date="2018-06" db="EMBL/GenBank/DDBJ databases">
        <title>The Genome of Cuscuta australis (Dodder) Provides Insight into the Evolution of Plant Parasitism.</title>
        <authorList>
            <person name="Liu H."/>
        </authorList>
    </citation>
    <scope>NUCLEOTIDE SEQUENCE [LARGE SCALE GENOMIC DNA]</scope>
    <source>
        <strain evidence="2">cv. Yunnan</strain>
        <tissue evidence="1">Vines</tissue>
    </source>
</reference>
<protein>
    <submittedName>
        <fullName evidence="1">Uncharacterized protein</fullName>
    </submittedName>
</protein>
<sequence length="82" mass="9311">MRGTDFVTPPSVTKWAFHGENGVRVNADEIYCSDYCNPIVAYMRCPPNDTRFEDVCKNCCNIKNQPQYKGCHLFQANGTLIC</sequence>
<proteinExistence type="predicted"/>
<evidence type="ECO:0000313" key="2">
    <source>
        <dbReference type="Proteomes" id="UP000249390"/>
    </source>
</evidence>
<accession>A0A328D7B9</accession>
<name>A0A328D7B9_9ASTE</name>
<organism evidence="1 2">
    <name type="scientific">Cuscuta australis</name>
    <dbReference type="NCBI Taxonomy" id="267555"/>
    <lineage>
        <taxon>Eukaryota</taxon>
        <taxon>Viridiplantae</taxon>
        <taxon>Streptophyta</taxon>
        <taxon>Embryophyta</taxon>
        <taxon>Tracheophyta</taxon>
        <taxon>Spermatophyta</taxon>
        <taxon>Magnoliopsida</taxon>
        <taxon>eudicotyledons</taxon>
        <taxon>Gunneridae</taxon>
        <taxon>Pentapetalae</taxon>
        <taxon>asterids</taxon>
        <taxon>lamiids</taxon>
        <taxon>Solanales</taxon>
        <taxon>Convolvulaceae</taxon>
        <taxon>Cuscuteae</taxon>
        <taxon>Cuscuta</taxon>
        <taxon>Cuscuta subgen. Grammica</taxon>
        <taxon>Cuscuta sect. Cleistogrammica</taxon>
    </lineage>
</organism>
<dbReference type="InterPro" id="IPR003465">
    <property type="entry name" value="Prot_inh_I20"/>
</dbReference>
<dbReference type="GO" id="GO:0004867">
    <property type="term" value="F:serine-type endopeptidase inhibitor activity"/>
    <property type="evidence" value="ECO:0007669"/>
    <property type="project" value="InterPro"/>
</dbReference>
<dbReference type="Pfam" id="PF02428">
    <property type="entry name" value="Prot_inhib_II"/>
    <property type="match status" value="1"/>
</dbReference>
<comment type="caution">
    <text evidence="1">The sequence shown here is derived from an EMBL/GenBank/DDBJ whole genome shotgun (WGS) entry which is preliminary data.</text>
</comment>
<dbReference type="Proteomes" id="UP000249390">
    <property type="component" value="Unassembled WGS sequence"/>
</dbReference>
<dbReference type="SUPFAM" id="SSF100897">
    <property type="entry name" value="Plant proteinase inhibitors"/>
    <property type="match status" value="1"/>
</dbReference>
<dbReference type="AlphaFoldDB" id="A0A328D7B9"/>
<keyword evidence="2" id="KW-1185">Reference proteome</keyword>
<gene>
    <name evidence="1" type="ORF">DM860_010128</name>
</gene>